<dbReference type="PANTHER" id="PTHR30404:SF0">
    <property type="entry name" value="N-ACETYLMURAMOYL-L-ALANINE AMIDASE AMIC"/>
    <property type="match status" value="1"/>
</dbReference>
<accession>A0A6S6RDC6</accession>
<reference evidence="2 3" key="1">
    <citation type="journal article" date="2016" name="Int. J. Syst. Evol. Microbiol.">
        <title>Descriptions of Anaerotaenia torta gen. nov., sp. nov. and Anaerocolumna cellulosilytica gen. nov., sp. nov. isolated from a methanogenic reactor of cattle waste.</title>
        <authorList>
            <person name="Uek A."/>
            <person name="Ohtaki Y."/>
            <person name="Kaku N."/>
            <person name="Ueki K."/>
        </authorList>
    </citation>
    <scope>NUCLEOTIDE SEQUENCE [LARGE SCALE GENOMIC DNA]</scope>
    <source>
        <strain evidence="2 3">SN021</strain>
    </source>
</reference>
<dbReference type="SMART" id="SM00646">
    <property type="entry name" value="Ami_3"/>
    <property type="match status" value="1"/>
</dbReference>
<dbReference type="InterPro" id="IPR002508">
    <property type="entry name" value="MurNAc-LAA_cat"/>
</dbReference>
<dbReference type="EMBL" id="AP023367">
    <property type="protein sequence ID" value="BCJ96721.1"/>
    <property type="molecule type" value="Genomic_DNA"/>
</dbReference>
<dbReference type="SUPFAM" id="SSF53187">
    <property type="entry name" value="Zn-dependent exopeptidases"/>
    <property type="match status" value="1"/>
</dbReference>
<dbReference type="Proteomes" id="UP000515561">
    <property type="component" value="Chromosome"/>
</dbReference>
<evidence type="ECO:0000313" key="2">
    <source>
        <dbReference type="EMBL" id="BCJ96721.1"/>
    </source>
</evidence>
<gene>
    <name evidence="2" type="primary">cwlD_2</name>
    <name evidence="2" type="ORF">acsn021_42900</name>
</gene>
<keyword evidence="3" id="KW-1185">Reference proteome</keyword>
<name>A0A6S6RDC6_9FIRM</name>
<protein>
    <submittedName>
        <fullName evidence="2">N-acetylmuramoyl-L-alanine amidase CwlD</fullName>
    </submittedName>
</protein>
<keyword evidence="1" id="KW-0378">Hydrolase</keyword>
<dbReference type="InterPro" id="IPR050695">
    <property type="entry name" value="N-acetylmuramoyl_amidase_3"/>
</dbReference>
<dbReference type="GO" id="GO:0009253">
    <property type="term" value="P:peptidoglycan catabolic process"/>
    <property type="evidence" value="ECO:0007669"/>
    <property type="project" value="InterPro"/>
</dbReference>
<dbReference type="RefSeq" id="WP_184092093.1">
    <property type="nucleotide sequence ID" value="NZ_AP023367.1"/>
</dbReference>
<dbReference type="Gene3D" id="3.40.630.40">
    <property type="entry name" value="Zn-dependent exopeptidases"/>
    <property type="match status" value="1"/>
</dbReference>
<dbReference type="Pfam" id="PF01520">
    <property type="entry name" value="Amidase_3"/>
    <property type="match status" value="1"/>
</dbReference>
<organism evidence="2 3">
    <name type="scientific">Anaerocolumna cellulosilytica</name>
    <dbReference type="NCBI Taxonomy" id="433286"/>
    <lineage>
        <taxon>Bacteria</taxon>
        <taxon>Bacillati</taxon>
        <taxon>Bacillota</taxon>
        <taxon>Clostridia</taxon>
        <taxon>Lachnospirales</taxon>
        <taxon>Lachnospiraceae</taxon>
        <taxon>Anaerocolumna</taxon>
    </lineage>
</organism>
<dbReference type="GO" id="GO:0030288">
    <property type="term" value="C:outer membrane-bounded periplasmic space"/>
    <property type="evidence" value="ECO:0007669"/>
    <property type="project" value="TreeGrafter"/>
</dbReference>
<sequence>MSSRLQKLNKNYFHILFLLMVCLSVLILTDNTVIVMQQTGEFTTNKKEITMVIDAGHGGRDPGKVGINGAQEKDVNLSIALKLKALLEQNDIKVIMTRVEDIGLYAESDSNKKVADMRKRVDIINSSRAELAISIHQNSFTQESIRGAQVFYYTNSVEGKSYAEIMQAQMKETLQDGNKRVAKSNDSYYMLKKVECPIVIMECGYLSNRDEAALLIDEAYQERLAWAIHLGLMRYINTSVSSAQ</sequence>
<dbReference type="AlphaFoldDB" id="A0A6S6RDC6"/>
<dbReference type="PANTHER" id="PTHR30404">
    <property type="entry name" value="N-ACETYLMURAMOYL-L-ALANINE AMIDASE"/>
    <property type="match status" value="1"/>
</dbReference>
<dbReference type="CDD" id="cd02696">
    <property type="entry name" value="MurNAc-LAA"/>
    <property type="match status" value="1"/>
</dbReference>
<evidence type="ECO:0000256" key="1">
    <source>
        <dbReference type="ARBA" id="ARBA00022801"/>
    </source>
</evidence>
<dbReference type="GO" id="GO:0008745">
    <property type="term" value="F:N-acetylmuramoyl-L-alanine amidase activity"/>
    <property type="evidence" value="ECO:0007669"/>
    <property type="project" value="InterPro"/>
</dbReference>
<dbReference type="KEGG" id="acel:acsn021_42900"/>
<proteinExistence type="predicted"/>
<evidence type="ECO:0000313" key="3">
    <source>
        <dbReference type="Proteomes" id="UP000515561"/>
    </source>
</evidence>